<gene>
    <name evidence="2" type="ORF">D5R55_10520</name>
</gene>
<sequence>MSLLMNGDFLSGCSNWRILGPFDSALYLFWLMTLVNRGVAFIRNVNGLENNRMVDKLPKPENDRARVDASREGRCDGPSRRRVANPERRGK</sequence>
<reference evidence="2 3" key="1">
    <citation type="submission" date="2018-12" db="EMBL/GenBank/DDBJ databases">
        <title>Cadmium resistance mechanism in endophytic bacteria Burkholderia cenocepacia YG-3.</title>
        <authorList>
            <person name="Zhang X."/>
            <person name="Wang X."/>
            <person name="Zhu Y."/>
        </authorList>
    </citation>
    <scope>NUCLEOTIDE SEQUENCE [LARGE SCALE GENOMIC DNA]</scope>
    <source>
        <strain evidence="2 3">YG-3</strain>
    </source>
</reference>
<accession>A0A3S9N6S9</accession>
<evidence type="ECO:0000313" key="2">
    <source>
        <dbReference type="EMBL" id="AZQ51404.1"/>
    </source>
</evidence>
<evidence type="ECO:0000256" key="1">
    <source>
        <dbReference type="SAM" id="MobiDB-lite"/>
    </source>
</evidence>
<feature type="region of interest" description="Disordered" evidence="1">
    <location>
        <begin position="53"/>
        <end position="91"/>
    </location>
</feature>
<name>A0A3S9N6S9_9BURK</name>
<evidence type="ECO:0000313" key="3">
    <source>
        <dbReference type="Proteomes" id="UP000277191"/>
    </source>
</evidence>
<protein>
    <submittedName>
        <fullName evidence="2">Uncharacterized protein</fullName>
    </submittedName>
</protein>
<dbReference type="AlphaFoldDB" id="A0A3S9N6S9"/>
<dbReference type="EMBL" id="CP034545">
    <property type="protein sequence ID" value="AZQ51404.1"/>
    <property type="molecule type" value="Genomic_DNA"/>
</dbReference>
<organism evidence="2 3">
    <name type="scientific">Burkholderia cenocepacia</name>
    <dbReference type="NCBI Taxonomy" id="95486"/>
    <lineage>
        <taxon>Bacteria</taxon>
        <taxon>Pseudomonadati</taxon>
        <taxon>Pseudomonadota</taxon>
        <taxon>Betaproteobacteria</taxon>
        <taxon>Burkholderiales</taxon>
        <taxon>Burkholderiaceae</taxon>
        <taxon>Burkholderia</taxon>
        <taxon>Burkholderia cepacia complex</taxon>
    </lineage>
</organism>
<proteinExistence type="predicted"/>
<dbReference type="RefSeq" id="WP_126361966.1">
    <property type="nucleotide sequence ID" value="NZ_CP034545.1"/>
</dbReference>
<dbReference type="Proteomes" id="UP000277191">
    <property type="component" value="Chromosome 1"/>
</dbReference>